<dbReference type="Proteomes" id="UP001152320">
    <property type="component" value="Chromosome 18"/>
</dbReference>
<feature type="transmembrane region" description="Helical" evidence="9">
    <location>
        <begin position="155"/>
        <end position="180"/>
    </location>
</feature>
<keyword evidence="5" id="KW-0297">G-protein coupled receptor</keyword>
<dbReference type="InterPro" id="IPR017452">
    <property type="entry name" value="GPCR_Rhodpsn_7TM"/>
</dbReference>
<reference evidence="11" key="1">
    <citation type="submission" date="2021-10" db="EMBL/GenBank/DDBJ databases">
        <title>Tropical sea cucumber genome reveals ecological adaptation and Cuvierian tubules defense mechanism.</title>
        <authorList>
            <person name="Chen T."/>
        </authorList>
    </citation>
    <scope>NUCLEOTIDE SEQUENCE</scope>
    <source>
        <strain evidence="11">Nanhai2018</strain>
        <tissue evidence="11">Muscle</tissue>
    </source>
</reference>
<protein>
    <recommendedName>
        <fullName evidence="10">G-protein coupled receptors family 1 profile domain-containing protein</fullName>
    </recommendedName>
</protein>
<evidence type="ECO:0000259" key="10">
    <source>
        <dbReference type="PROSITE" id="PS50262"/>
    </source>
</evidence>
<feature type="transmembrane region" description="Helical" evidence="9">
    <location>
        <begin position="77"/>
        <end position="102"/>
    </location>
</feature>
<evidence type="ECO:0000256" key="4">
    <source>
        <dbReference type="ARBA" id="ARBA00022989"/>
    </source>
</evidence>
<proteinExistence type="predicted"/>
<feature type="transmembrane region" description="Helical" evidence="9">
    <location>
        <begin position="17"/>
        <end position="39"/>
    </location>
</feature>
<dbReference type="EMBL" id="JAIZAY010000018">
    <property type="protein sequence ID" value="KAJ8025220.1"/>
    <property type="molecule type" value="Genomic_DNA"/>
</dbReference>
<gene>
    <name evidence="11" type="ORF">HOLleu_35365</name>
</gene>
<evidence type="ECO:0000256" key="2">
    <source>
        <dbReference type="ARBA" id="ARBA00022475"/>
    </source>
</evidence>
<keyword evidence="7" id="KW-0675">Receptor</keyword>
<feature type="transmembrane region" description="Helical" evidence="9">
    <location>
        <begin position="201"/>
        <end position="221"/>
    </location>
</feature>
<feature type="transmembrane region" description="Helical" evidence="9">
    <location>
        <begin position="128"/>
        <end position="149"/>
    </location>
</feature>
<dbReference type="Gene3D" id="1.20.1070.10">
    <property type="entry name" value="Rhodopsin 7-helix transmembrane proteins"/>
    <property type="match status" value="1"/>
</dbReference>
<keyword evidence="2" id="KW-1003">Cell membrane</keyword>
<evidence type="ECO:0000256" key="7">
    <source>
        <dbReference type="ARBA" id="ARBA00023170"/>
    </source>
</evidence>
<feature type="transmembrane region" description="Helical" evidence="9">
    <location>
        <begin position="51"/>
        <end position="71"/>
    </location>
</feature>
<dbReference type="PANTHER" id="PTHR24228">
    <property type="entry name" value="B2 BRADYKININ RECEPTOR/ANGIOTENSIN II RECEPTOR"/>
    <property type="match status" value="1"/>
</dbReference>
<evidence type="ECO:0000256" key="1">
    <source>
        <dbReference type="ARBA" id="ARBA00004651"/>
    </source>
</evidence>
<organism evidence="11 12">
    <name type="scientific">Holothuria leucospilota</name>
    <name type="common">Black long sea cucumber</name>
    <name type="synonym">Mertensiothuria leucospilota</name>
    <dbReference type="NCBI Taxonomy" id="206669"/>
    <lineage>
        <taxon>Eukaryota</taxon>
        <taxon>Metazoa</taxon>
        <taxon>Echinodermata</taxon>
        <taxon>Eleutherozoa</taxon>
        <taxon>Echinozoa</taxon>
        <taxon>Holothuroidea</taxon>
        <taxon>Aspidochirotacea</taxon>
        <taxon>Aspidochirotida</taxon>
        <taxon>Holothuriidae</taxon>
        <taxon>Holothuria</taxon>
    </lineage>
</organism>
<evidence type="ECO:0000256" key="5">
    <source>
        <dbReference type="ARBA" id="ARBA00023040"/>
    </source>
</evidence>
<evidence type="ECO:0000256" key="9">
    <source>
        <dbReference type="SAM" id="Phobius"/>
    </source>
</evidence>
<dbReference type="GO" id="GO:0005886">
    <property type="term" value="C:plasma membrane"/>
    <property type="evidence" value="ECO:0007669"/>
    <property type="project" value="UniProtKB-SubCell"/>
</dbReference>
<dbReference type="GO" id="GO:0004930">
    <property type="term" value="F:G protein-coupled receptor activity"/>
    <property type="evidence" value="ECO:0007669"/>
    <property type="project" value="UniProtKB-KW"/>
</dbReference>
<keyword evidence="3 9" id="KW-0812">Transmembrane</keyword>
<keyword evidence="12" id="KW-1185">Reference proteome</keyword>
<evidence type="ECO:0000256" key="8">
    <source>
        <dbReference type="ARBA" id="ARBA00023224"/>
    </source>
</evidence>
<accession>A0A9Q1BG20</accession>
<dbReference type="SUPFAM" id="SSF81321">
    <property type="entry name" value="Family A G protein-coupled receptor-like"/>
    <property type="match status" value="1"/>
</dbReference>
<sequence>MEIIYFFPYASNDSYKIVTYVLICVAFVCNIPVFTSICLRSFLERSRNKYIISMSVANLMVLMDLSLISILSSSSVIVEGVTVSVVIMYEFIAEVHLVLILLDQYRVASQPTVTNAETDNTRMKRRLFTVWLSSVIMMSTVTLLMVFLYANGRAFLVAALFLLPYILALVVSSLLTANVIRTMKQSDRDLGDENLSRLRKIRQVSLAILAVVVAFFVMLFPSKVYVWFLYLSRDNASLEPFSFIVVVGYILAAGATPFILIILSSEYREIFCRCCIRGRDSSVFLPVSSKVEEPQPLNGVDVDI</sequence>
<evidence type="ECO:0000256" key="6">
    <source>
        <dbReference type="ARBA" id="ARBA00023136"/>
    </source>
</evidence>
<evidence type="ECO:0000313" key="11">
    <source>
        <dbReference type="EMBL" id="KAJ8025220.1"/>
    </source>
</evidence>
<keyword evidence="8" id="KW-0807">Transducer</keyword>
<dbReference type="PANTHER" id="PTHR24228:SF59">
    <property type="entry name" value="NEUROPEPTIDE RECEPTOR 15"/>
    <property type="match status" value="1"/>
</dbReference>
<evidence type="ECO:0000313" key="12">
    <source>
        <dbReference type="Proteomes" id="UP001152320"/>
    </source>
</evidence>
<comment type="subcellular location">
    <subcellularLocation>
        <location evidence="1">Cell membrane</location>
        <topology evidence="1">Multi-pass membrane protein</topology>
    </subcellularLocation>
</comment>
<evidence type="ECO:0000256" key="3">
    <source>
        <dbReference type="ARBA" id="ARBA00022692"/>
    </source>
</evidence>
<keyword evidence="4 9" id="KW-1133">Transmembrane helix</keyword>
<name>A0A9Q1BG20_HOLLE</name>
<dbReference type="AlphaFoldDB" id="A0A9Q1BG20"/>
<feature type="domain" description="G-protein coupled receptors family 1 profile" evidence="10">
    <location>
        <begin position="29"/>
        <end position="260"/>
    </location>
</feature>
<keyword evidence="6 9" id="KW-0472">Membrane</keyword>
<feature type="transmembrane region" description="Helical" evidence="9">
    <location>
        <begin position="241"/>
        <end position="263"/>
    </location>
</feature>
<dbReference type="PROSITE" id="PS50262">
    <property type="entry name" value="G_PROTEIN_RECEP_F1_2"/>
    <property type="match status" value="1"/>
</dbReference>
<comment type="caution">
    <text evidence="11">The sequence shown here is derived from an EMBL/GenBank/DDBJ whole genome shotgun (WGS) entry which is preliminary data.</text>
</comment>